<protein>
    <submittedName>
        <fullName evidence="2">Inositol 2-dehydrogenase IolG1</fullName>
    </submittedName>
</protein>
<dbReference type="Proteomes" id="UP000644282">
    <property type="component" value="Unassembled WGS sequence"/>
</dbReference>
<evidence type="ECO:0000313" key="3">
    <source>
        <dbReference type="Proteomes" id="UP000644282"/>
    </source>
</evidence>
<dbReference type="GO" id="GO:0000166">
    <property type="term" value="F:nucleotide binding"/>
    <property type="evidence" value="ECO:0007669"/>
    <property type="project" value="InterPro"/>
</dbReference>
<gene>
    <name evidence="2" type="primary">iolG1</name>
    <name evidence="2" type="ORF">IQB77_20440</name>
</gene>
<accession>A0AA40WFB5</accession>
<organism evidence="2 3">
    <name type="scientific">Leptospira interrogans serovar Pomona</name>
    <dbReference type="NCBI Taxonomy" id="44276"/>
    <lineage>
        <taxon>Bacteria</taxon>
        <taxon>Pseudomonadati</taxon>
        <taxon>Spirochaetota</taxon>
        <taxon>Spirochaetia</taxon>
        <taxon>Leptospirales</taxon>
        <taxon>Leptospiraceae</taxon>
        <taxon>Leptospira</taxon>
    </lineage>
</organism>
<dbReference type="PANTHER" id="PTHR43593">
    <property type="match status" value="1"/>
</dbReference>
<dbReference type="Gene3D" id="3.40.50.720">
    <property type="entry name" value="NAD(P)-binding Rossmann-like Domain"/>
    <property type="match status" value="1"/>
</dbReference>
<comment type="caution">
    <text evidence="2">The sequence shown here is derived from an EMBL/GenBank/DDBJ whole genome shotgun (WGS) entry which is preliminary data.</text>
</comment>
<dbReference type="EMBL" id="JADDXF010000288">
    <property type="protein sequence ID" value="MBE8432113.1"/>
    <property type="molecule type" value="Genomic_DNA"/>
</dbReference>
<evidence type="ECO:0000313" key="2">
    <source>
        <dbReference type="EMBL" id="MBE8432113.1"/>
    </source>
</evidence>
<proteinExistence type="predicted"/>
<dbReference type="InterPro" id="IPR000683">
    <property type="entry name" value="Gfo/Idh/MocA-like_OxRdtase_N"/>
</dbReference>
<dbReference type="InterPro" id="IPR036291">
    <property type="entry name" value="NAD(P)-bd_dom_sf"/>
</dbReference>
<name>A0AA40WFB5_LEPIR</name>
<reference evidence="2" key="1">
    <citation type="submission" date="2020-10" db="EMBL/GenBank/DDBJ databases">
        <title>New Zealand Leptospira genomics.</title>
        <authorList>
            <person name="Wilkinson D.A."/>
            <person name="Nisa S."/>
            <person name="Moinet M."/>
            <person name="Benschop J."/>
        </authorList>
    </citation>
    <scope>NUCLEOTIDE SEQUENCE</scope>
    <source>
        <strain evidence="2">ESR8</strain>
    </source>
</reference>
<evidence type="ECO:0000259" key="1">
    <source>
        <dbReference type="Pfam" id="PF01408"/>
    </source>
</evidence>
<feature type="non-terminal residue" evidence="2">
    <location>
        <position position="141"/>
    </location>
</feature>
<dbReference type="AlphaFoldDB" id="A0AA40WFB5"/>
<feature type="domain" description="Gfo/Idh/MocA-like oxidoreductase N-terminal" evidence="1">
    <location>
        <begin position="4"/>
        <end position="124"/>
    </location>
</feature>
<dbReference type="PANTHER" id="PTHR43593:SF1">
    <property type="entry name" value="INOSITOL 2-DEHYDROGENASE"/>
    <property type="match status" value="1"/>
</dbReference>
<dbReference type="SUPFAM" id="SSF51735">
    <property type="entry name" value="NAD(P)-binding Rossmann-fold domains"/>
    <property type="match status" value="1"/>
</dbReference>
<dbReference type="Pfam" id="PF01408">
    <property type="entry name" value="GFO_IDH_MocA"/>
    <property type="match status" value="1"/>
</dbReference>
<sequence>MTLKAGIVGIGMIGSDHLRRLANTVSGVEVVAVCDIVAGRAQAALDKYAIEAKDYNDYHDLINDKDVEVVIITASNEAHADVAVAALNANKYVFCEKPLAVTAADCQRVIEAEQKNGKRMVQIGFMRRYDKGYVQLKNIID</sequence>
<dbReference type="InterPro" id="IPR050424">
    <property type="entry name" value="Gfo-Idh-MocA_inositol_DH"/>
</dbReference>